<dbReference type="Gene3D" id="3.30.2350.20">
    <property type="entry name" value="TruD, catalytic domain"/>
    <property type="match status" value="2"/>
</dbReference>
<dbReference type="RefSeq" id="XP_018017757.1">
    <property type="nucleotide sequence ID" value="XM_018162268.2"/>
</dbReference>
<reference evidence="8" key="1">
    <citation type="submission" date="2025-08" db="UniProtKB">
        <authorList>
            <consortium name="RefSeq"/>
        </authorList>
    </citation>
    <scope>IDENTIFICATION</scope>
    <source>
        <tissue evidence="8">Whole organism</tissue>
    </source>
</reference>
<protein>
    <submittedName>
        <fullName evidence="8">Pseudouridylate synthase 7 homolog</fullName>
    </submittedName>
</protein>
<keyword evidence="3" id="KW-0413">Isomerase</keyword>
<dbReference type="GO" id="GO:0005634">
    <property type="term" value="C:nucleus"/>
    <property type="evidence" value="ECO:0007669"/>
    <property type="project" value="TreeGrafter"/>
</dbReference>
<evidence type="ECO:0000256" key="5">
    <source>
        <dbReference type="SAM" id="MobiDB-lite"/>
    </source>
</evidence>
<dbReference type="InterPro" id="IPR042214">
    <property type="entry name" value="TruD_catalytic"/>
</dbReference>
<organism evidence="7 8">
    <name type="scientific">Hyalella azteca</name>
    <name type="common">Amphipod</name>
    <dbReference type="NCBI Taxonomy" id="294128"/>
    <lineage>
        <taxon>Eukaryota</taxon>
        <taxon>Metazoa</taxon>
        <taxon>Ecdysozoa</taxon>
        <taxon>Arthropoda</taxon>
        <taxon>Crustacea</taxon>
        <taxon>Multicrustacea</taxon>
        <taxon>Malacostraca</taxon>
        <taxon>Eumalacostraca</taxon>
        <taxon>Peracarida</taxon>
        <taxon>Amphipoda</taxon>
        <taxon>Senticaudata</taxon>
        <taxon>Talitrida</taxon>
        <taxon>Talitroidea</taxon>
        <taxon>Hyalellidae</taxon>
        <taxon>Hyalella</taxon>
    </lineage>
</organism>
<accession>A0A8B7NVJ9</accession>
<keyword evidence="7" id="KW-1185">Reference proteome</keyword>
<dbReference type="InterPro" id="IPR001656">
    <property type="entry name" value="PsdUridine_synth_TruD"/>
</dbReference>
<dbReference type="PANTHER" id="PTHR13326:SF31">
    <property type="entry name" value="PSEUDOURIDYLATE SYNTHASE 7 HOMOLOG"/>
    <property type="match status" value="1"/>
</dbReference>
<dbReference type="SUPFAM" id="SSF55120">
    <property type="entry name" value="Pseudouridine synthase"/>
    <property type="match status" value="1"/>
</dbReference>
<dbReference type="Pfam" id="PF01142">
    <property type="entry name" value="TruD"/>
    <property type="match status" value="1"/>
</dbReference>
<name>A0A8B7NVJ9_HYAAZ</name>
<dbReference type="InterPro" id="IPR020103">
    <property type="entry name" value="PsdUridine_synth_cat_dom_sf"/>
</dbReference>
<dbReference type="GO" id="GO:0009982">
    <property type="term" value="F:pseudouridine synthase activity"/>
    <property type="evidence" value="ECO:0007669"/>
    <property type="project" value="InterPro"/>
</dbReference>
<dbReference type="GO" id="GO:0008033">
    <property type="term" value="P:tRNA processing"/>
    <property type="evidence" value="ECO:0007669"/>
    <property type="project" value="UniProtKB-KW"/>
</dbReference>
<dbReference type="GO" id="GO:0001522">
    <property type="term" value="P:pseudouridine synthesis"/>
    <property type="evidence" value="ECO:0007669"/>
    <property type="project" value="InterPro"/>
</dbReference>
<dbReference type="OMA" id="KTSTSYC"/>
<dbReference type="InterPro" id="IPR011760">
    <property type="entry name" value="PsdUridine_synth_TruD_insert"/>
</dbReference>
<dbReference type="CDD" id="cd02576">
    <property type="entry name" value="PseudoU_synth_ScPUS7"/>
    <property type="match status" value="1"/>
</dbReference>
<feature type="region of interest" description="Disordered" evidence="5">
    <location>
        <begin position="701"/>
        <end position="739"/>
    </location>
</feature>
<dbReference type="PIRSF" id="PIRSF037016">
    <property type="entry name" value="Pseudouridin_synth_euk_prd"/>
    <property type="match status" value="1"/>
</dbReference>
<evidence type="ECO:0000256" key="1">
    <source>
        <dbReference type="ARBA" id="ARBA00007953"/>
    </source>
</evidence>
<feature type="domain" description="TRUD" evidence="6">
    <location>
        <begin position="285"/>
        <end position="516"/>
    </location>
</feature>
<feature type="compositionally biased region" description="Basic and acidic residues" evidence="5">
    <location>
        <begin position="594"/>
        <end position="612"/>
    </location>
</feature>
<dbReference type="NCBIfam" id="TIGR00094">
    <property type="entry name" value="tRNA_TruD_broad"/>
    <property type="match status" value="1"/>
</dbReference>
<evidence type="ECO:0000259" key="6">
    <source>
        <dbReference type="PROSITE" id="PS50984"/>
    </source>
</evidence>
<evidence type="ECO:0000256" key="4">
    <source>
        <dbReference type="ARBA" id="ARBA00036943"/>
    </source>
</evidence>
<gene>
    <name evidence="8" type="primary">LOC108674331</name>
</gene>
<evidence type="ECO:0000313" key="7">
    <source>
        <dbReference type="Proteomes" id="UP000694843"/>
    </source>
</evidence>
<sequence length="755" mass="82585">MNNSASVSHDTLSEEDVGITEFSGNAPGFFGIIKQRFSDFLVNEIDVNGEEQHLTDLKSMPKCPHLDDDTNDVPASDLEPPQGVGSEIIEKIQKLLATSDSKDCAEPVLVPVTDISKERRAAIHKYFNKAYKGLISSTVDEAGQKYIKVTLGSEVGLRREKKRRTAQHLRLCLRFLMYKENMDTMEAVSRLAAKLRINVHKINYAGTKDRRAKTVQLMSVSDITPERLVAAARSIPRVMVGNLHYHRHHLALGALAGNAFTIVLREVKGDDAAIASAVASVGRSGAINYYGMQRFGSRAGHTHVVGRYLLLAQWQKAVETILKPSPLGDAKNAALQQWHDKKISAAQAARLLETCGARGNEHTLLRALAELGDTDWLGALNRLPRNTRTLYLYAYQSYLWNKVVSTRIRTHGLAVLPGDLVSVRESLQGGEVAMSEESSSASAGQLVRRLEEHQISSTDIKQVVIPAVGYAVMMPENDVTRWYKELLAEDGLSLASFKHQHKGYAVCGAYRAMLVVPKNLSHRICYYTDPLLPLVPSDADILKTSKTSVPLEENSTQAITNGSTCTKSSNILENHDIAVNAELQQNVSGEMEGGEQKEKSLKDATENDDKPSSRNSNPSTGDVPEKNHIDSHTGLTSEKSDEGARSPIKALVLRFSLPPAAYATMVLRELLKMHTGAQFHASLNTPSSGGSRKRLLDHSENLPTESQDPASSTSLSQVSGTENSPDETPSCDVASVTKKPKMEDCDLTVQYASAS</sequence>
<proteinExistence type="inferred from homology"/>
<dbReference type="AlphaFoldDB" id="A0A8B7NVJ9"/>
<dbReference type="CTD" id="54517"/>
<evidence type="ECO:0000256" key="2">
    <source>
        <dbReference type="ARBA" id="ARBA00022694"/>
    </source>
</evidence>
<dbReference type="PROSITE" id="PS50984">
    <property type="entry name" value="TRUD"/>
    <property type="match status" value="1"/>
</dbReference>
<evidence type="ECO:0000256" key="3">
    <source>
        <dbReference type="ARBA" id="ARBA00023235"/>
    </source>
</evidence>
<feature type="compositionally biased region" description="Polar residues" evidence="5">
    <location>
        <begin position="701"/>
        <end position="727"/>
    </location>
</feature>
<dbReference type="Proteomes" id="UP000694843">
    <property type="component" value="Unplaced"/>
</dbReference>
<feature type="region of interest" description="Disordered" evidence="5">
    <location>
        <begin position="588"/>
        <end position="644"/>
    </location>
</feature>
<keyword evidence="2" id="KW-0819">tRNA processing</keyword>
<evidence type="ECO:0000313" key="8">
    <source>
        <dbReference type="RefSeq" id="XP_018017757.1"/>
    </source>
</evidence>
<comment type="similarity">
    <text evidence="1">Belongs to the pseudouridine synthase TruD family.</text>
</comment>
<dbReference type="PANTHER" id="PTHR13326">
    <property type="entry name" value="TRNA PSEUDOURIDINE SYNTHASE D"/>
    <property type="match status" value="1"/>
</dbReference>
<dbReference type="GO" id="GO:0003723">
    <property type="term" value="F:RNA binding"/>
    <property type="evidence" value="ECO:0007669"/>
    <property type="project" value="InterPro"/>
</dbReference>
<dbReference type="GeneID" id="108674331"/>
<comment type="catalytic activity">
    <reaction evidence="4">
        <text>a uridine in tRNA = a pseudouridine in tRNA</text>
        <dbReference type="Rhea" id="RHEA:54572"/>
        <dbReference type="Rhea" id="RHEA-COMP:13339"/>
        <dbReference type="Rhea" id="RHEA-COMP:13934"/>
        <dbReference type="ChEBI" id="CHEBI:65314"/>
        <dbReference type="ChEBI" id="CHEBI:65315"/>
    </reaction>
</comment>
<dbReference type="KEGG" id="hazt:108674331"/>
<dbReference type="OrthoDB" id="447290at2759"/>